<dbReference type="InterPro" id="IPR036188">
    <property type="entry name" value="FAD/NAD-bd_sf"/>
</dbReference>
<evidence type="ECO:0000313" key="4">
    <source>
        <dbReference type="EMBL" id="TXK21380.1"/>
    </source>
</evidence>
<dbReference type="PRINTS" id="PR00469">
    <property type="entry name" value="PNDRDTASEII"/>
</dbReference>
<dbReference type="PRINTS" id="PR00368">
    <property type="entry name" value="FADPNR"/>
</dbReference>
<comment type="caution">
    <text evidence="4">The sequence shown here is derived from an EMBL/GenBank/DDBJ whole genome shotgun (WGS) entry which is preliminary data.</text>
</comment>
<proteinExistence type="predicted"/>
<keyword evidence="2" id="KW-0560">Oxidoreductase</keyword>
<evidence type="ECO:0000256" key="1">
    <source>
        <dbReference type="ARBA" id="ARBA00022630"/>
    </source>
</evidence>
<dbReference type="Proteomes" id="UP000321926">
    <property type="component" value="Unassembled WGS sequence"/>
</dbReference>
<keyword evidence="5" id="KW-1185">Reference proteome</keyword>
<reference evidence="4 5" key="1">
    <citation type="submission" date="2019-08" db="EMBL/GenBank/DDBJ databases">
        <authorList>
            <person name="Shi S."/>
        </authorList>
    </citation>
    <scope>NUCLEOTIDE SEQUENCE [LARGE SCALE GENOMIC DNA]</scope>
    <source>
        <strain evidence="4 5">GY10130</strain>
    </source>
</reference>
<dbReference type="EMBL" id="VRTY01000169">
    <property type="protein sequence ID" value="TXK21380.1"/>
    <property type="molecule type" value="Genomic_DNA"/>
</dbReference>
<dbReference type="SUPFAM" id="SSF51905">
    <property type="entry name" value="FAD/NAD(P)-binding domain"/>
    <property type="match status" value="1"/>
</dbReference>
<feature type="domain" description="FAD/NAD(P)-binding" evidence="3">
    <location>
        <begin position="7"/>
        <end position="285"/>
    </location>
</feature>
<dbReference type="AlphaFoldDB" id="A0A5C8IJH9"/>
<gene>
    <name evidence="4" type="ORF">FVR03_23370</name>
</gene>
<dbReference type="InterPro" id="IPR050097">
    <property type="entry name" value="Ferredoxin-NADP_redctase_2"/>
</dbReference>
<dbReference type="GO" id="GO:0016491">
    <property type="term" value="F:oxidoreductase activity"/>
    <property type="evidence" value="ECO:0007669"/>
    <property type="project" value="UniProtKB-KW"/>
</dbReference>
<dbReference type="OrthoDB" id="9806179at2"/>
<evidence type="ECO:0000313" key="5">
    <source>
        <dbReference type="Proteomes" id="UP000321926"/>
    </source>
</evidence>
<name>A0A5C8IJH9_9BACT</name>
<dbReference type="Gene3D" id="3.50.50.60">
    <property type="entry name" value="FAD/NAD(P)-binding domain"/>
    <property type="match status" value="2"/>
</dbReference>
<protein>
    <submittedName>
        <fullName evidence="4">NAD(P)/FAD-dependent oxidoreductase</fullName>
    </submittedName>
</protein>
<dbReference type="InterPro" id="IPR023753">
    <property type="entry name" value="FAD/NAD-binding_dom"/>
</dbReference>
<dbReference type="RefSeq" id="WP_147924191.1">
    <property type="nucleotide sequence ID" value="NZ_VRTY01000169.1"/>
</dbReference>
<evidence type="ECO:0000259" key="3">
    <source>
        <dbReference type="Pfam" id="PF07992"/>
    </source>
</evidence>
<dbReference type="Pfam" id="PF07992">
    <property type="entry name" value="Pyr_redox_2"/>
    <property type="match status" value="1"/>
</dbReference>
<sequence length="301" mass="32468">MEIPYKFDVIIIGGSFAGLSAAMSLGRALRKVLVLDGGKPCNRQAPHSHNFITHDGKPPHQIAQLARAQVEQYSSVHFYEGVAASGAKTTAGFEIKTAAGDEFLTRKLIFASGLKDLMPDIQGFAACWGTSVIHCPYCHGYEVRSQPTAILGNGDTAYHYAQLLFNWTKDLTILTNGAPDFTEAQTEKFRKNNIRVIEKEIAYLQEEQGQLQQVAFKDASGFAVKVMYARPAFEQNSNIPAALGCELTQQGLLKVSELQETTTGGVYACGDASNMRAVSVAVASGTMAGAAASNAFTLEEF</sequence>
<dbReference type="PANTHER" id="PTHR48105">
    <property type="entry name" value="THIOREDOXIN REDUCTASE 1-RELATED-RELATED"/>
    <property type="match status" value="1"/>
</dbReference>
<keyword evidence="1" id="KW-0285">Flavoprotein</keyword>
<organism evidence="4 5">
    <name type="scientific">Pontibacter qinzhouensis</name>
    <dbReference type="NCBI Taxonomy" id="2603253"/>
    <lineage>
        <taxon>Bacteria</taxon>
        <taxon>Pseudomonadati</taxon>
        <taxon>Bacteroidota</taxon>
        <taxon>Cytophagia</taxon>
        <taxon>Cytophagales</taxon>
        <taxon>Hymenobacteraceae</taxon>
        <taxon>Pontibacter</taxon>
    </lineage>
</organism>
<accession>A0A5C8IJH9</accession>
<evidence type="ECO:0000256" key="2">
    <source>
        <dbReference type="ARBA" id="ARBA00023002"/>
    </source>
</evidence>